<proteinExistence type="inferred from homology"/>
<feature type="transmembrane region" description="Helical" evidence="9">
    <location>
        <begin position="358"/>
        <end position="378"/>
    </location>
</feature>
<dbReference type="OrthoDB" id="9790355at2"/>
<keyword evidence="6 9" id="KW-1133">Transmembrane helix</keyword>
<evidence type="ECO:0000256" key="9">
    <source>
        <dbReference type="RuleBase" id="RU362011"/>
    </source>
</evidence>
<dbReference type="Pfam" id="PF03448">
    <property type="entry name" value="MgtE_N"/>
    <property type="match status" value="1"/>
</dbReference>
<keyword evidence="7 9" id="KW-0472">Membrane</keyword>
<keyword evidence="9" id="KW-1003">Cell membrane</keyword>
<dbReference type="SUPFAM" id="SSF54631">
    <property type="entry name" value="CBS-domain pair"/>
    <property type="match status" value="1"/>
</dbReference>
<dbReference type="CDD" id="cd04606">
    <property type="entry name" value="CBS_pair_Mg_transporter"/>
    <property type="match status" value="1"/>
</dbReference>
<dbReference type="SUPFAM" id="SSF158791">
    <property type="entry name" value="MgtE N-terminal domain-like"/>
    <property type="match status" value="1"/>
</dbReference>
<dbReference type="PROSITE" id="PS51371">
    <property type="entry name" value="CBS"/>
    <property type="match status" value="1"/>
</dbReference>
<dbReference type="GO" id="GO:0046872">
    <property type="term" value="F:metal ion binding"/>
    <property type="evidence" value="ECO:0007669"/>
    <property type="project" value="UniProtKB-KW"/>
</dbReference>
<sequence>MMVTKTNFLELIENKDWKSAKRSLNELEVNEIAQELDNAPKLEKIILFRLLTRERAKTVFKLLSPTNQLIIIKALREKPNKLANLLNDIEPDDRTSFFQGLPEDVVTPLIELLSPKERELTELLLSYPKDSVGRLMTPEFFAIKPDFTVDSALEHIRKNGRDSETLNVIFVIDQDGKMIDDIRIGELLLAEPQLMVEELLDYRFIALDALDDQEDALKLFKKYDRVALPVISKEGILLGIVTFDDIMDVDEIESTEDFHKFGANTSSIANPITARVFDLYKNRVGWLFILVFMNVFSGAALSSFEDLIQSVVPLVFFLPLLIDSGGNAGSQSATLMIRYLAVGGVKLNDWYKLIGKEFLVSLSLGITMAIGVAAIASFRAPEVVVVVALSMILTVIFGSLIGLFLPFIFTRLKLDPATASAPLVTSLCDICGVLIYFSIAAQYFGF</sequence>
<dbReference type="InterPro" id="IPR006669">
    <property type="entry name" value="MgtE_transporter"/>
</dbReference>
<keyword evidence="8" id="KW-0129">CBS domain</keyword>
<dbReference type="SUPFAM" id="SSF161093">
    <property type="entry name" value="MgtE membrane domain-like"/>
    <property type="match status" value="1"/>
</dbReference>
<comment type="subcellular location">
    <subcellularLocation>
        <location evidence="9">Cell membrane</location>
        <topology evidence="9">Multi-pass membrane protein</topology>
    </subcellularLocation>
    <subcellularLocation>
        <location evidence="1">Membrane</location>
        <topology evidence="1">Multi-pass membrane protein</topology>
    </subcellularLocation>
</comment>
<evidence type="ECO:0000313" key="11">
    <source>
        <dbReference type="EMBL" id="SHF44291.1"/>
    </source>
</evidence>
<dbReference type="Pfam" id="PF01769">
    <property type="entry name" value="MgtE"/>
    <property type="match status" value="1"/>
</dbReference>
<feature type="domain" description="CBS" evidence="10">
    <location>
        <begin position="195"/>
        <end position="258"/>
    </location>
</feature>
<dbReference type="Proteomes" id="UP000183945">
    <property type="component" value="Unassembled WGS sequence"/>
</dbReference>
<evidence type="ECO:0000256" key="6">
    <source>
        <dbReference type="ARBA" id="ARBA00022989"/>
    </source>
</evidence>
<evidence type="ECO:0000259" key="10">
    <source>
        <dbReference type="PROSITE" id="PS51371"/>
    </source>
</evidence>
<organism evidence="11 12">
    <name type="scientific">Salegentibacter echinorum</name>
    <dbReference type="NCBI Taxonomy" id="1073325"/>
    <lineage>
        <taxon>Bacteria</taxon>
        <taxon>Pseudomonadati</taxon>
        <taxon>Bacteroidota</taxon>
        <taxon>Flavobacteriia</taxon>
        <taxon>Flavobacteriales</taxon>
        <taxon>Flavobacteriaceae</taxon>
        <taxon>Salegentibacter</taxon>
    </lineage>
</organism>
<evidence type="ECO:0000313" key="12">
    <source>
        <dbReference type="Proteomes" id="UP000183945"/>
    </source>
</evidence>
<dbReference type="InterPro" id="IPR036739">
    <property type="entry name" value="SLC41_membr_dom_sf"/>
</dbReference>
<keyword evidence="4 9" id="KW-0812">Transmembrane</keyword>
<evidence type="ECO:0000256" key="7">
    <source>
        <dbReference type="ARBA" id="ARBA00023136"/>
    </source>
</evidence>
<evidence type="ECO:0000256" key="2">
    <source>
        <dbReference type="ARBA" id="ARBA00009749"/>
    </source>
</evidence>
<dbReference type="GO" id="GO:0005886">
    <property type="term" value="C:plasma membrane"/>
    <property type="evidence" value="ECO:0007669"/>
    <property type="project" value="UniProtKB-SubCell"/>
</dbReference>
<dbReference type="NCBIfam" id="TIGR00400">
    <property type="entry name" value="mgtE"/>
    <property type="match status" value="1"/>
</dbReference>
<dbReference type="SMART" id="SM00924">
    <property type="entry name" value="MgtE_N"/>
    <property type="match status" value="1"/>
</dbReference>
<dbReference type="Pfam" id="PF00571">
    <property type="entry name" value="CBS"/>
    <property type="match status" value="2"/>
</dbReference>
<keyword evidence="12" id="KW-1185">Reference proteome</keyword>
<evidence type="ECO:0000256" key="1">
    <source>
        <dbReference type="ARBA" id="ARBA00004141"/>
    </source>
</evidence>
<evidence type="ECO:0000256" key="3">
    <source>
        <dbReference type="ARBA" id="ARBA00022448"/>
    </source>
</evidence>
<dbReference type="InterPro" id="IPR000644">
    <property type="entry name" value="CBS_dom"/>
</dbReference>
<comment type="subunit">
    <text evidence="9">Homodimer.</text>
</comment>
<keyword evidence="3 9" id="KW-0813">Transport</keyword>
<comment type="similarity">
    <text evidence="2 9">Belongs to the SLC41A transporter family.</text>
</comment>
<keyword evidence="5 9" id="KW-0460">Magnesium</keyword>
<evidence type="ECO:0000256" key="8">
    <source>
        <dbReference type="PROSITE-ProRule" id="PRU00703"/>
    </source>
</evidence>
<dbReference type="InterPro" id="IPR038076">
    <property type="entry name" value="MgtE_N_sf"/>
</dbReference>
<dbReference type="STRING" id="1073325.SAMN05444483_101124"/>
<dbReference type="PANTHER" id="PTHR43773:SF1">
    <property type="entry name" value="MAGNESIUM TRANSPORTER MGTE"/>
    <property type="match status" value="1"/>
</dbReference>
<evidence type="ECO:0000256" key="5">
    <source>
        <dbReference type="ARBA" id="ARBA00022842"/>
    </source>
</evidence>
<reference evidence="12" key="1">
    <citation type="submission" date="2016-11" db="EMBL/GenBank/DDBJ databases">
        <authorList>
            <person name="Varghese N."/>
            <person name="Submissions S."/>
        </authorList>
    </citation>
    <scope>NUCLEOTIDE SEQUENCE [LARGE SCALE GENOMIC DNA]</scope>
    <source>
        <strain evidence="12">DSM 24579</strain>
    </source>
</reference>
<gene>
    <name evidence="11" type="ORF">SAMN05444483_101124</name>
</gene>
<dbReference type="Gene3D" id="3.10.580.10">
    <property type="entry name" value="CBS-domain"/>
    <property type="match status" value="1"/>
</dbReference>
<dbReference type="Gene3D" id="1.10.357.20">
    <property type="entry name" value="SLC41 divalent cation transporters, integral membrane domain"/>
    <property type="match status" value="1"/>
</dbReference>
<feature type="transmembrane region" description="Helical" evidence="9">
    <location>
        <begin position="284"/>
        <end position="304"/>
    </location>
</feature>
<dbReference type="EMBL" id="FQVT01000001">
    <property type="protein sequence ID" value="SHF44291.1"/>
    <property type="molecule type" value="Genomic_DNA"/>
</dbReference>
<evidence type="ECO:0000256" key="4">
    <source>
        <dbReference type="ARBA" id="ARBA00022692"/>
    </source>
</evidence>
<dbReference type="RefSeq" id="WP_072876818.1">
    <property type="nucleotide sequence ID" value="NZ_FQVT01000001.1"/>
</dbReference>
<feature type="transmembrane region" description="Helical" evidence="9">
    <location>
        <begin position="384"/>
        <end position="409"/>
    </location>
</feature>
<dbReference type="GO" id="GO:0015095">
    <property type="term" value="F:magnesium ion transmembrane transporter activity"/>
    <property type="evidence" value="ECO:0007669"/>
    <property type="project" value="UniProtKB-UniRule"/>
</dbReference>
<dbReference type="InterPro" id="IPR046342">
    <property type="entry name" value="CBS_dom_sf"/>
</dbReference>
<name>A0A1M5BPD0_SALEC</name>
<dbReference type="InterPro" id="IPR006668">
    <property type="entry name" value="Mg_transptr_MgtE_intracell_dom"/>
</dbReference>
<dbReference type="PANTHER" id="PTHR43773">
    <property type="entry name" value="MAGNESIUM TRANSPORTER MGTE"/>
    <property type="match status" value="1"/>
</dbReference>
<dbReference type="InterPro" id="IPR006667">
    <property type="entry name" value="SLC41_membr_dom"/>
</dbReference>
<protein>
    <recommendedName>
        <fullName evidence="9">Magnesium transporter MgtE</fullName>
    </recommendedName>
</protein>
<accession>A0A1M5BPD0</accession>
<keyword evidence="9" id="KW-0479">Metal-binding</keyword>
<feature type="transmembrane region" description="Helical" evidence="9">
    <location>
        <begin position="421"/>
        <end position="444"/>
    </location>
</feature>
<comment type="function">
    <text evidence="9">Acts as a magnesium transporter.</text>
</comment>
<dbReference type="Gene3D" id="1.25.60.10">
    <property type="entry name" value="MgtE N-terminal domain-like"/>
    <property type="match status" value="1"/>
</dbReference>
<feature type="transmembrane region" description="Helical" evidence="9">
    <location>
        <begin position="316"/>
        <end position="337"/>
    </location>
</feature>
<dbReference type="AlphaFoldDB" id="A0A1M5BPD0"/>